<proteinExistence type="predicted"/>
<evidence type="ECO:0000313" key="1">
    <source>
        <dbReference type="EMBL" id="CAG8767228.1"/>
    </source>
</evidence>
<accession>A0ABN7VFI4</accession>
<protein>
    <submittedName>
        <fullName evidence="1">45252_t:CDS:1</fullName>
    </submittedName>
</protein>
<dbReference type="EMBL" id="CAJVQB010014243">
    <property type="protein sequence ID" value="CAG8767228.1"/>
    <property type="molecule type" value="Genomic_DNA"/>
</dbReference>
<evidence type="ECO:0000313" key="2">
    <source>
        <dbReference type="Proteomes" id="UP000789901"/>
    </source>
</evidence>
<reference evidence="1 2" key="1">
    <citation type="submission" date="2021-06" db="EMBL/GenBank/DDBJ databases">
        <authorList>
            <person name="Kallberg Y."/>
            <person name="Tangrot J."/>
            <person name="Rosling A."/>
        </authorList>
    </citation>
    <scope>NUCLEOTIDE SEQUENCE [LARGE SCALE GENOMIC DNA]</scope>
    <source>
        <strain evidence="1 2">120-4 pot B 10/14</strain>
    </source>
</reference>
<sequence length="97" mass="11281">MPKAMLGKISVEVDSPSSWVGKKNISLCGDGPEKPQELTKKKLFFTFQKKDRLYFKFDEGEFGLDYIIRNRGRDSWVIGEFIFRLKYENDVHNEDAG</sequence>
<name>A0ABN7VFI4_GIGMA</name>
<organism evidence="1 2">
    <name type="scientific">Gigaspora margarita</name>
    <dbReference type="NCBI Taxonomy" id="4874"/>
    <lineage>
        <taxon>Eukaryota</taxon>
        <taxon>Fungi</taxon>
        <taxon>Fungi incertae sedis</taxon>
        <taxon>Mucoromycota</taxon>
        <taxon>Glomeromycotina</taxon>
        <taxon>Glomeromycetes</taxon>
        <taxon>Diversisporales</taxon>
        <taxon>Gigasporaceae</taxon>
        <taxon>Gigaspora</taxon>
    </lineage>
</organism>
<comment type="caution">
    <text evidence="1">The sequence shown here is derived from an EMBL/GenBank/DDBJ whole genome shotgun (WGS) entry which is preliminary data.</text>
</comment>
<dbReference type="Proteomes" id="UP000789901">
    <property type="component" value="Unassembled WGS sequence"/>
</dbReference>
<keyword evidence="2" id="KW-1185">Reference proteome</keyword>
<gene>
    <name evidence="1" type="ORF">GMARGA_LOCUS18129</name>
</gene>